<dbReference type="InterPro" id="IPR051050">
    <property type="entry name" value="Lipid_II_flippase_MurJ/MviN"/>
</dbReference>
<dbReference type="PANTHER" id="PTHR47019:SF1">
    <property type="entry name" value="LIPID II FLIPPASE MURJ"/>
    <property type="match status" value="1"/>
</dbReference>
<keyword evidence="3 8" id="KW-0812">Transmembrane</keyword>
<evidence type="ECO:0000256" key="7">
    <source>
        <dbReference type="ARBA" id="ARBA00023136"/>
    </source>
</evidence>
<evidence type="ECO:0000256" key="2">
    <source>
        <dbReference type="ARBA" id="ARBA00022475"/>
    </source>
</evidence>
<feature type="transmembrane region" description="Helical" evidence="8">
    <location>
        <begin position="371"/>
        <end position="390"/>
    </location>
</feature>
<feature type="transmembrane region" description="Helical" evidence="8">
    <location>
        <begin position="38"/>
        <end position="57"/>
    </location>
</feature>
<feature type="transmembrane region" description="Helical" evidence="8">
    <location>
        <begin position="7"/>
        <end position="26"/>
    </location>
</feature>
<dbReference type="GO" id="GO:0008360">
    <property type="term" value="P:regulation of cell shape"/>
    <property type="evidence" value="ECO:0007669"/>
    <property type="project" value="UniProtKB-KW"/>
</dbReference>
<reference evidence="9 10" key="1">
    <citation type="journal article" date="2016" name="Nat. Commun.">
        <title>Thousands of microbial genomes shed light on interconnected biogeochemical processes in an aquifer system.</title>
        <authorList>
            <person name="Anantharaman K."/>
            <person name="Brown C.T."/>
            <person name="Hug L.A."/>
            <person name="Sharon I."/>
            <person name="Castelle C.J."/>
            <person name="Probst A.J."/>
            <person name="Thomas B.C."/>
            <person name="Singh A."/>
            <person name="Wilkins M.J."/>
            <person name="Karaoz U."/>
            <person name="Brodie E.L."/>
            <person name="Williams K.H."/>
            <person name="Hubbard S.S."/>
            <person name="Banfield J.F."/>
        </authorList>
    </citation>
    <scope>NUCLEOTIDE SEQUENCE [LARGE SCALE GENOMIC DNA]</scope>
</reference>
<feature type="transmembrane region" description="Helical" evidence="8">
    <location>
        <begin position="78"/>
        <end position="104"/>
    </location>
</feature>
<feature type="transmembrane region" description="Helical" evidence="8">
    <location>
        <begin position="153"/>
        <end position="172"/>
    </location>
</feature>
<dbReference type="AlphaFoldDB" id="A0A1F7KAG8"/>
<keyword evidence="4" id="KW-0133">Cell shape</keyword>
<evidence type="ECO:0000256" key="5">
    <source>
        <dbReference type="ARBA" id="ARBA00022984"/>
    </source>
</evidence>
<dbReference type="GO" id="GO:0034204">
    <property type="term" value="P:lipid translocation"/>
    <property type="evidence" value="ECO:0007669"/>
    <property type="project" value="TreeGrafter"/>
</dbReference>
<evidence type="ECO:0000313" key="9">
    <source>
        <dbReference type="EMBL" id="OGK64846.1"/>
    </source>
</evidence>
<feature type="transmembrane region" description="Helical" evidence="8">
    <location>
        <begin position="208"/>
        <end position="231"/>
    </location>
</feature>
<feature type="transmembrane region" description="Helical" evidence="8">
    <location>
        <begin position="178"/>
        <end position="196"/>
    </location>
</feature>
<sequence length="429" mass="47859">MKTKSIAITLIFIISTFVQLVGQIVITNVFGAGFSLDTFLAAVVIPTTVVTVIYGTLNDAFLPYLGRMDKSKNQTETYFFSVVFKLVLFSLLLIAFRLPLSTLITKLIYSEQTSLFQESVRLQMSYLFISFPFAILSTLLGTYFYVQKKFLRFPLVQLMGNVLNLSLIIIFADRIGSFILIIGFLASIIFQVLLLMPKIKFKFSFWQLIKASSLKPIFFAWIPLIIGNFALRSDTLLIRTFGSTLESGSLVYLNIIAKFFALATGVITIGLQVLLLPRLVELLKQKKYADTFSLVRKSKLAAFLATLIVVGGLAIIIPFLVQYLFVGGRFTETDAQKTIALIPYFILPGLGWGMINIFFQPLLALRQQPLLGILNVVALSLAIAIGKYLLIALNPLVAISGSLIILLFVGIIGSEILWQREKQKLTRSN</sequence>
<comment type="caution">
    <text evidence="9">The sequence shown here is derived from an EMBL/GenBank/DDBJ whole genome shotgun (WGS) entry which is preliminary data.</text>
</comment>
<evidence type="ECO:0008006" key="11">
    <source>
        <dbReference type="Google" id="ProtNLM"/>
    </source>
</evidence>
<feature type="transmembrane region" description="Helical" evidence="8">
    <location>
        <begin position="124"/>
        <end position="146"/>
    </location>
</feature>
<evidence type="ECO:0000256" key="4">
    <source>
        <dbReference type="ARBA" id="ARBA00022960"/>
    </source>
</evidence>
<dbReference type="InterPro" id="IPR004268">
    <property type="entry name" value="MurJ"/>
</dbReference>
<keyword evidence="6 8" id="KW-1133">Transmembrane helix</keyword>
<keyword evidence="2" id="KW-1003">Cell membrane</keyword>
<keyword evidence="7 8" id="KW-0472">Membrane</keyword>
<organism evidence="9 10">
    <name type="scientific">Candidatus Roizmanbacteria bacterium RIFOXYA1_FULL_41_12</name>
    <dbReference type="NCBI Taxonomy" id="1802082"/>
    <lineage>
        <taxon>Bacteria</taxon>
        <taxon>Candidatus Roizmaniibacteriota</taxon>
    </lineage>
</organism>
<evidence type="ECO:0000256" key="1">
    <source>
        <dbReference type="ARBA" id="ARBA00004651"/>
    </source>
</evidence>
<dbReference type="Pfam" id="PF03023">
    <property type="entry name" value="MurJ"/>
    <property type="match status" value="1"/>
</dbReference>
<proteinExistence type="predicted"/>
<feature type="transmembrane region" description="Helical" evidence="8">
    <location>
        <begin position="341"/>
        <end position="359"/>
    </location>
</feature>
<protein>
    <recommendedName>
        <fullName evidence="11">Murein biosynthesis integral membrane protein MurJ</fullName>
    </recommendedName>
</protein>
<dbReference type="GO" id="GO:0015648">
    <property type="term" value="F:lipid-linked peptidoglycan transporter activity"/>
    <property type="evidence" value="ECO:0007669"/>
    <property type="project" value="TreeGrafter"/>
</dbReference>
<dbReference type="EMBL" id="MGBG01000013">
    <property type="protein sequence ID" value="OGK64846.1"/>
    <property type="molecule type" value="Genomic_DNA"/>
</dbReference>
<feature type="transmembrane region" description="Helical" evidence="8">
    <location>
        <begin position="251"/>
        <end position="279"/>
    </location>
</feature>
<name>A0A1F7KAG8_9BACT</name>
<evidence type="ECO:0000256" key="6">
    <source>
        <dbReference type="ARBA" id="ARBA00022989"/>
    </source>
</evidence>
<accession>A0A1F7KAG8</accession>
<comment type="subcellular location">
    <subcellularLocation>
        <location evidence="1">Cell membrane</location>
        <topology evidence="1">Multi-pass membrane protein</topology>
    </subcellularLocation>
</comment>
<keyword evidence="5" id="KW-0573">Peptidoglycan synthesis</keyword>
<dbReference type="Proteomes" id="UP000178450">
    <property type="component" value="Unassembled WGS sequence"/>
</dbReference>
<dbReference type="PANTHER" id="PTHR47019">
    <property type="entry name" value="LIPID II FLIPPASE MURJ"/>
    <property type="match status" value="1"/>
</dbReference>
<feature type="transmembrane region" description="Helical" evidence="8">
    <location>
        <begin position="396"/>
        <end position="418"/>
    </location>
</feature>
<evidence type="ECO:0000313" key="10">
    <source>
        <dbReference type="Proteomes" id="UP000178450"/>
    </source>
</evidence>
<evidence type="ECO:0000256" key="3">
    <source>
        <dbReference type="ARBA" id="ARBA00022692"/>
    </source>
</evidence>
<evidence type="ECO:0000256" key="8">
    <source>
        <dbReference type="SAM" id="Phobius"/>
    </source>
</evidence>
<dbReference type="GO" id="GO:0009252">
    <property type="term" value="P:peptidoglycan biosynthetic process"/>
    <property type="evidence" value="ECO:0007669"/>
    <property type="project" value="UniProtKB-KW"/>
</dbReference>
<dbReference type="GO" id="GO:0005886">
    <property type="term" value="C:plasma membrane"/>
    <property type="evidence" value="ECO:0007669"/>
    <property type="project" value="UniProtKB-SubCell"/>
</dbReference>
<gene>
    <name evidence="9" type="ORF">A2209_04050</name>
</gene>
<feature type="transmembrane region" description="Helical" evidence="8">
    <location>
        <begin position="300"/>
        <end position="321"/>
    </location>
</feature>